<feature type="domain" description="Protein kinase" evidence="1">
    <location>
        <begin position="85"/>
        <end position="468"/>
    </location>
</feature>
<reference evidence="2" key="2">
    <citation type="submission" date="2023-05" db="EMBL/GenBank/DDBJ databases">
        <authorList>
            <consortium name="Lawrence Berkeley National Laboratory"/>
            <person name="Steindorff A."/>
            <person name="Hensen N."/>
            <person name="Bonometti L."/>
            <person name="Westerberg I."/>
            <person name="Brannstrom I.O."/>
            <person name="Guillou S."/>
            <person name="Cros-Aarteil S."/>
            <person name="Calhoun S."/>
            <person name="Haridas S."/>
            <person name="Kuo A."/>
            <person name="Mondo S."/>
            <person name="Pangilinan J."/>
            <person name="Riley R."/>
            <person name="Labutti K."/>
            <person name="Andreopoulos B."/>
            <person name="Lipzen A."/>
            <person name="Chen C."/>
            <person name="Yanf M."/>
            <person name="Daum C."/>
            <person name="Ng V."/>
            <person name="Clum A."/>
            <person name="Ohm R."/>
            <person name="Martin F."/>
            <person name="Silar P."/>
            <person name="Natvig D."/>
            <person name="Lalanne C."/>
            <person name="Gautier V."/>
            <person name="Ament-Velasquez S.L."/>
            <person name="Kruys A."/>
            <person name="Hutchinson M.I."/>
            <person name="Powell A.J."/>
            <person name="Barry K."/>
            <person name="Miller A.N."/>
            <person name="Grigoriev I.V."/>
            <person name="Debuchy R."/>
            <person name="Gladieux P."/>
            <person name="Thoren M.H."/>
            <person name="Johannesson H."/>
        </authorList>
    </citation>
    <scope>NUCLEOTIDE SEQUENCE</scope>
    <source>
        <strain evidence="2">PSN293</strain>
    </source>
</reference>
<dbReference type="SUPFAM" id="SSF56112">
    <property type="entry name" value="Protein kinase-like (PK-like)"/>
    <property type="match status" value="1"/>
</dbReference>
<reference evidence="2" key="1">
    <citation type="journal article" date="2023" name="Mol. Phylogenet. Evol.">
        <title>Genome-scale phylogeny and comparative genomics of the fungal order Sordariales.</title>
        <authorList>
            <person name="Hensen N."/>
            <person name="Bonometti L."/>
            <person name="Westerberg I."/>
            <person name="Brannstrom I.O."/>
            <person name="Guillou S."/>
            <person name="Cros-Aarteil S."/>
            <person name="Calhoun S."/>
            <person name="Haridas S."/>
            <person name="Kuo A."/>
            <person name="Mondo S."/>
            <person name="Pangilinan J."/>
            <person name="Riley R."/>
            <person name="LaButti K."/>
            <person name="Andreopoulos B."/>
            <person name="Lipzen A."/>
            <person name="Chen C."/>
            <person name="Yan M."/>
            <person name="Daum C."/>
            <person name="Ng V."/>
            <person name="Clum A."/>
            <person name="Steindorff A."/>
            <person name="Ohm R.A."/>
            <person name="Martin F."/>
            <person name="Silar P."/>
            <person name="Natvig D.O."/>
            <person name="Lalanne C."/>
            <person name="Gautier V."/>
            <person name="Ament-Velasquez S.L."/>
            <person name="Kruys A."/>
            <person name="Hutchinson M.I."/>
            <person name="Powell A.J."/>
            <person name="Barry K."/>
            <person name="Miller A.N."/>
            <person name="Grigoriev I.V."/>
            <person name="Debuchy R."/>
            <person name="Gladieux P."/>
            <person name="Hiltunen Thoren M."/>
            <person name="Johannesson H."/>
        </authorList>
    </citation>
    <scope>NUCLEOTIDE SEQUENCE</scope>
    <source>
        <strain evidence="2">PSN293</strain>
    </source>
</reference>
<dbReference type="PANTHER" id="PTHR24359">
    <property type="entry name" value="SERINE/THREONINE-PROTEIN KINASE SBK1"/>
    <property type="match status" value="1"/>
</dbReference>
<dbReference type="Pfam" id="PF00069">
    <property type="entry name" value="Pkinase"/>
    <property type="match status" value="1"/>
</dbReference>
<comment type="caution">
    <text evidence="2">The sequence shown here is derived from an EMBL/GenBank/DDBJ whole genome shotgun (WGS) entry which is preliminary data.</text>
</comment>
<name>A0AAN6Y4Z9_9PEZI</name>
<dbReference type="SMART" id="SM00220">
    <property type="entry name" value="S_TKc"/>
    <property type="match status" value="1"/>
</dbReference>
<dbReference type="InterPro" id="IPR011009">
    <property type="entry name" value="Kinase-like_dom_sf"/>
</dbReference>
<proteinExistence type="predicted"/>
<sequence>MLRLSARETARIVCNLNNLGPSTNSTTEGASSRFSSQDHIPLQGSSTLRRILATLLYISSVGALGYFIRDGICDGDLPITLRGPSDSPRALARGGTVECLKGLSCQVLQLFECHQWKMLAPVFDHNAKKLGHKVAHQRLKSAAVLPFTTYEHACSGTRGEIYRVQIHQDHHNFKKSFNVLRRLKHRHITPLLATYEYLDHFHLVLPWAECNLAVYWNEKFPKPAHDIATVKWIAEQCRGIAAGLDALHHHATTSASTLMMSLDESASQSAQAGFLSRAHSLVTRKDILGATNPARRGEARVHHFFGRHGDIKPLNLLWFPEDKKSPMGIIKISDFGEGEFSSTPQSDLMGAPDATFAYTPSYRPPECDHPHPEMIVITSMYDTWTLGCLFLEFATWYVGGRDLLSRFERSRRTGTSGHNHRGEATFFEITGQENPHARVKKAVREVCLVSPAFSCLIRRTPIAPKEHI</sequence>
<dbReference type="GO" id="GO:0004674">
    <property type="term" value="F:protein serine/threonine kinase activity"/>
    <property type="evidence" value="ECO:0007669"/>
    <property type="project" value="TreeGrafter"/>
</dbReference>
<dbReference type="PANTHER" id="PTHR24359:SF37">
    <property type="entry name" value="PROTEIN KINASE DOMAIN-CONTAINING PROTEIN"/>
    <property type="match status" value="1"/>
</dbReference>
<protein>
    <recommendedName>
        <fullName evidence="1">Protein kinase domain-containing protein</fullName>
    </recommendedName>
</protein>
<evidence type="ECO:0000313" key="3">
    <source>
        <dbReference type="Proteomes" id="UP001301769"/>
    </source>
</evidence>
<dbReference type="Gene3D" id="1.10.510.10">
    <property type="entry name" value="Transferase(Phosphotransferase) domain 1"/>
    <property type="match status" value="2"/>
</dbReference>
<gene>
    <name evidence="2" type="ORF">QBC37DRAFT_288270</name>
</gene>
<keyword evidence="3" id="KW-1185">Reference proteome</keyword>
<dbReference type="GO" id="GO:0005524">
    <property type="term" value="F:ATP binding"/>
    <property type="evidence" value="ECO:0007669"/>
    <property type="project" value="InterPro"/>
</dbReference>
<organism evidence="2 3">
    <name type="scientific">Rhypophila decipiens</name>
    <dbReference type="NCBI Taxonomy" id="261697"/>
    <lineage>
        <taxon>Eukaryota</taxon>
        <taxon>Fungi</taxon>
        <taxon>Dikarya</taxon>
        <taxon>Ascomycota</taxon>
        <taxon>Pezizomycotina</taxon>
        <taxon>Sordariomycetes</taxon>
        <taxon>Sordariomycetidae</taxon>
        <taxon>Sordariales</taxon>
        <taxon>Naviculisporaceae</taxon>
        <taxon>Rhypophila</taxon>
    </lineage>
</organism>
<accession>A0AAN6Y4Z9</accession>
<dbReference type="EMBL" id="MU858130">
    <property type="protein sequence ID" value="KAK4212293.1"/>
    <property type="molecule type" value="Genomic_DNA"/>
</dbReference>
<evidence type="ECO:0000259" key="1">
    <source>
        <dbReference type="PROSITE" id="PS50011"/>
    </source>
</evidence>
<dbReference type="InterPro" id="IPR000719">
    <property type="entry name" value="Prot_kinase_dom"/>
</dbReference>
<dbReference type="PROSITE" id="PS50011">
    <property type="entry name" value="PROTEIN_KINASE_DOM"/>
    <property type="match status" value="1"/>
</dbReference>
<dbReference type="Proteomes" id="UP001301769">
    <property type="component" value="Unassembled WGS sequence"/>
</dbReference>
<evidence type="ECO:0000313" key="2">
    <source>
        <dbReference type="EMBL" id="KAK4212293.1"/>
    </source>
</evidence>
<dbReference type="AlphaFoldDB" id="A0AAN6Y4Z9"/>